<gene>
    <name evidence="3" type="ORF">DB32_005909</name>
</gene>
<organism evidence="3 4">
    <name type="scientific">Sandaracinus amylolyticus</name>
    <dbReference type="NCBI Taxonomy" id="927083"/>
    <lineage>
        <taxon>Bacteria</taxon>
        <taxon>Pseudomonadati</taxon>
        <taxon>Myxococcota</taxon>
        <taxon>Polyangia</taxon>
        <taxon>Polyangiales</taxon>
        <taxon>Sandaracinaceae</taxon>
        <taxon>Sandaracinus</taxon>
    </lineage>
</organism>
<protein>
    <submittedName>
        <fullName evidence="3">Uncharacterized protein</fullName>
    </submittedName>
</protein>
<dbReference type="KEGG" id="samy:DB32_005909"/>
<keyword evidence="2" id="KW-0472">Membrane</keyword>
<dbReference type="EMBL" id="CP011125">
    <property type="protein sequence ID" value="AKF08760.1"/>
    <property type="molecule type" value="Genomic_DNA"/>
</dbReference>
<keyword evidence="2" id="KW-1133">Transmembrane helix</keyword>
<evidence type="ECO:0000313" key="4">
    <source>
        <dbReference type="Proteomes" id="UP000034883"/>
    </source>
</evidence>
<reference evidence="3 4" key="1">
    <citation type="submission" date="2015-03" db="EMBL/GenBank/DDBJ databases">
        <title>Genome assembly of Sandaracinus amylolyticus DSM 53668.</title>
        <authorList>
            <person name="Sharma G."/>
            <person name="Subramanian S."/>
        </authorList>
    </citation>
    <scope>NUCLEOTIDE SEQUENCE [LARGE SCALE GENOMIC DNA]</scope>
    <source>
        <strain evidence="3 4">DSM 53668</strain>
    </source>
</reference>
<keyword evidence="2" id="KW-0812">Transmembrane</keyword>
<feature type="region of interest" description="Disordered" evidence="1">
    <location>
        <begin position="1"/>
        <end position="23"/>
    </location>
</feature>
<accession>A0A0F6YL05</accession>
<dbReference type="STRING" id="927083.DB32_005909"/>
<dbReference type="RefSeq" id="WP_053235867.1">
    <property type="nucleotide sequence ID" value="NZ_CP011125.1"/>
</dbReference>
<proteinExistence type="predicted"/>
<evidence type="ECO:0000256" key="1">
    <source>
        <dbReference type="SAM" id="MobiDB-lite"/>
    </source>
</evidence>
<dbReference type="Proteomes" id="UP000034883">
    <property type="component" value="Chromosome"/>
</dbReference>
<evidence type="ECO:0000256" key="2">
    <source>
        <dbReference type="SAM" id="Phobius"/>
    </source>
</evidence>
<keyword evidence="4" id="KW-1185">Reference proteome</keyword>
<sequence>MTAKHEGPYRTSARGDDESAPPRRGVEKVVTFAGAILVLVILVVVVEAATRGWRTEAAIAEARDVFAETLRDPSIARLTVRADPRSLAMPEPPELGVAQQADLGYVARSERDRELPHDARGLLLRAGARPRFDAAHVGLGRLAASGPEDVRWIGIVARETLHARYTYGATSVDVERARIAIVDVVSGEIAARITVEASPPAQTQSARDVYRLSPTQIGEAIAGALDD</sequence>
<feature type="transmembrane region" description="Helical" evidence="2">
    <location>
        <begin position="29"/>
        <end position="49"/>
    </location>
</feature>
<evidence type="ECO:0000313" key="3">
    <source>
        <dbReference type="EMBL" id="AKF08760.1"/>
    </source>
</evidence>
<dbReference type="AlphaFoldDB" id="A0A0F6YL05"/>
<name>A0A0F6YL05_9BACT</name>